<dbReference type="PANTHER" id="PTHR46951:SF2">
    <property type="entry name" value="BED-TYPE DOMAIN-CONTAINING PROTEIN"/>
    <property type="match status" value="1"/>
</dbReference>
<keyword evidence="7" id="KW-1185">Reference proteome</keyword>
<evidence type="ECO:0000313" key="7">
    <source>
        <dbReference type="Proteomes" id="UP000652761"/>
    </source>
</evidence>
<organism evidence="6 7">
    <name type="scientific">Colocasia esculenta</name>
    <name type="common">Wild taro</name>
    <name type="synonym">Arum esculentum</name>
    <dbReference type="NCBI Taxonomy" id="4460"/>
    <lineage>
        <taxon>Eukaryota</taxon>
        <taxon>Viridiplantae</taxon>
        <taxon>Streptophyta</taxon>
        <taxon>Embryophyta</taxon>
        <taxon>Tracheophyta</taxon>
        <taxon>Spermatophyta</taxon>
        <taxon>Magnoliopsida</taxon>
        <taxon>Liliopsida</taxon>
        <taxon>Araceae</taxon>
        <taxon>Aroideae</taxon>
        <taxon>Colocasieae</taxon>
        <taxon>Colocasia</taxon>
    </lineage>
</organism>
<feature type="compositionally biased region" description="Basic and acidic residues" evidence="4">
    <location>
        <begin position="172"/>
        <end position="216"/>
    </location>
</feature>
<dbReference type="Proteomes" id="UP000652761">
    <property type="component" value="Unassembled WGS sequence"/>
</dbReference>
<evidence type="ECO:0000313" key="6">
    <source>
        <dbReference type="EMBL" id="MQL78363.1"/>
    </source>
</evidence>
<dbReference type="GO" id="GO:0008270">
    <property type="term" value="F:zinc ion binding"/>
    <property type="evidence" value="ECO:0007669"/>
    <property type="project" value="UniProtKB-KW"/>
</dbReference>
<comment type="caution">
    <text evidence="6">The sequence shown here is derived from an EMBL/GenBank/DDBJ whole genome shotgun (WGS) entry which is preliminary data.</text>
</comment>
<feature type="compositionally biased region" description="Acidic residues" evidence="4">
    <location>
        <begin position="105"/>
        <end position="120"/>
    </location>
</feature>
<dbReference type="AlphaFoldDB" id="A0A843UAM9"/>
<evidence type="ECO:0000256" key="3">
    <source>
        <dbReference type="ARBA" id="ARBA00022833"/>
    </source>
</evidence>
<proteinExistence type="predicted"/>
<dbReference type="OrthoDB" id="1227294at2759"/>
<sequence>MARGEQRRGLDNTGWAHLTLVDAIKRKVKCNYCGKDIHGGITRGKQHLAGVRGEVKQCDIAPREMREEMRQCLLGQRGGRQRRAENEAKISRELSGGMSRRATRDDDDEPGSEDSNPELTEAVESEWWIMVQNRDLSNNVLDVIAIQVREDINDLNFDPTNTTWAEGILDGDEPRDPEFKVPAKRQRESSSKGKQLEIVEDTKEQFEPTRYSESDNRSVTPRMVKPPPSLRRIVSEIYI</sequence>
<evidence type="ECO:0000256" key="1">
    <source>
        <dbReference type="ARBA" id="ARBA00022723"/>
    </source>
</evidence>
<dbReference type="PANTHER" id="PTHR46951">
    <property type="entry name" value="BED-TYPE DOMAIN-CONTAINING PROTEIN"/>
    <property type="match status" value="1"/>
</dbReference>
<name>A0A843UAM9_COLES</name>
<feature type="region of interest" description="Disordered" evidence="4">
    <location>
        <begin position="73"/>
        <end position="120"/>
    </location>
</feature>
<feature type="domain" description="BED-type" evidence="5">
    <location>
        <begin position="15"/>
        <end position="48"/>
    </location>
</feature>
<reference evidence="6" key="1">
    <citation type="submission" date="2017-07" db="EMBL/GenBank/DDBJ databases">
        <title>Taro Niue Genome Assembly and Annotation.</title>
        <authorList>
            <person name="Atibalentja N."/>
            <person name="Keating K."/>
            <person name="Fields C.J."/>
        </authorList>
    </citation>
    <scope>NUCLEOTIDE SEQUENCE</scope>
    <source>
        <strain evidence="6">Niue_2</strain>
        <tissue evidence="6">Leaf</tissue>
    </source>
</reference>
<dbReference type="EMBL" id="NMUH01000396">
    <property type="protein sequence ID" value="MQL78363.1"/>
    <property type="molecule type" value="Genomic_DNA"/>
</dbReference>
<dbReference type="InterPro" id="IPR003656">
    <property type="entry name" value="Znf_BED"/>
</dbReference>
<keyword evidence="2" id="KW-0863">Zinc-finger</keyword>
<feature type="region of interest" description="Disordered" evidence="4">
    <location>
        <begin position="166"/>
        <end position="226"/>
    </location>
</feature>
<dbReference type="GO" id="GO:0003677">
    <property type="term" value="F:DNA binding"/>
    <property type="evidence" value="ECO:0007669"/>
    <property type="project" value="InterPro"/>
</dbReference>
<protein>
    <recommendedName>
        <fullName evidence="5">BED-type domain-containing protein</fullName>
    </recommendedName>
</protein>
<dbReference type="Pfam" id="PF02892">
    <property type="entry name" value="zf-BED"/>
    <property type="match status" value="1"/>
</dbReference>
<gene>
    <name evidence="6" type="ORF">Taro_010794</name>
</gene>
<evidence type="ECO:0000259" key="5">
    <source>
        <dbReference type="Pfam" id="PF02892"/>
    </source>
</evidence>
<evidence type="ECO:0000256" key="4">
    <source>
        <dbReference type="SAM" id="MobiDB-lite"/>
    </source>
</evidence>
<evidence type="ECO:0000256" key="2">
    <source>
        <dbReference type="ARBA" id="ARBA00022771"/>
    </source>
</evidence>
<keyword evidence="1" id="KW-0479">Metal-binding</keyword>
<keyword evidence="3" id="KW-0862">Zinc</keyword>
<accession>A0A843UAM9</accession>
<feature type="compositionally biased region" description="Basic and acidic residues" evidence="4">
    <location>
        <begin position="82"/>
        <end position="92"/>
    </location>
</feature>